<dbReference type="EMBL" id="CP061081">
    <property type="protein sequence ID" value="QNT08097.1"/>
    <property type="molecule type" value="Genomic_DNA"/>
</dbReference>
<dbReference type="PROSITE" id="PS01129">
    <property type="entry name" value="PSI_RLU"/>
    <property type="match status" value="1"/>
</dbReference>
<keyword evidence="12" id="KW-1185">Reference proteome</keyword>
<sequence length="258" mass="29627">MLEATVNRLSTSPNIEPEPLSILFQDDHIVVVNKPSGLLVHRTNLAKDEEDAVVQRLRDQTGQWVFPVHRLDRGTSGVLVMAFTPEVARRLSAQFSASETQKTYHCLVRGFCDEVGVIHYPLAKLNEQKGRSRFKIEGTEKEAETHFKCLAQYQLPIPVSRYDAMRLSWVEVTPKQGRKHQIRRHFKHQLHPLVGDSCYGCRHINKVTKDIWPEDFRLMLHASSLRFSHPITGQTMTIKAELSDEILNVLNKLLPYQV</sequence>
<evidence type="ECO:0000256" key="1">
    <source>
        <dbReference type="ARBA" id="ARBA00022694"/>
    </source>
</evidence>
<evidence type="ECO:0000256" key="6">
    <source>
        <dbReference type="ARBA" id="ARBA00040675"/>
    </source>
</evidence>
<dbReference type="KEGG" id="mard:IBG28_10085"/>
<dbReference type="OrthoDB" id="9807829at2"/>
<dbReference type="GO" id="GO:0160149">
    <property type="term" value="F:tRNA pseudouridine(65) synthase activity"/>
    <property type="evidence" value="ECO:0007669"/>
    <property type="project" value="UniProtKB-EC"/>
</dbReference>
<dbReference type="PANTHER" id="PTHR21600:SF56">
    <property type="entry name" value="TRNA PSEUDOURIDINE SYNTHASE C"/>
    <property type="match status" value="1"/>
</dbReference>
<evidence type="ECO:0000256" key="5">
    <source>
        <dbReference type="ARBA" id="ARBA00038943"/>
    </source>
</evidence>
<dbReference type="GO" id="GO:0003723">
    <property type="term" value="F:RNA binding"/>
    <property type="evidence" value="ECO:0007669"/>
    <property type="project" value="InterPro"/>
</dbReference>
<dbReference type="EC" id="5.4.99.26" evidence="5"/>
<proteinExistence type="predicted"/>
<dbReference type="GO" id="GO:0000455">
    <property type="term" value="P:enzyme-directed rRNA pseudouridine synthesis"/>
    <property type="evidence" value="ECO:0007669"/>
    <property type="project" value="TreeGrafter"/>
</dbReference>
<evidence type="ECO:0000259" key="10">
    <source>
        <dbReference type="Pfam" id="PF00849"/>
    </source>
</evidence>
<dbReference type="Proteomes" id="UP000516370">
    <property type="component" value="Chromosome"/>
</dbReference>
<dbReference type="InterPro" id="IPR006145">
    <property type="entry name" value="PsdUridine_synth_RsuA/RluA"/>
</dbReference>
<evidence type="ECO:0000256" key="4">
    <source>
        <dbReference type="ARBA" id="ARBA00037670"/>
    </source>
</evidence>
<dbReference type="PANTHER" id="PTHR21600">
    <property type="entry name" value="MITOCHONDRIAL RNA PSEUDOURIDINE SYNTHASE"/>
    <property type="match status" value="1"/>
</dbReference>
<dbReference type="InterPro" id="IPR050188">
    <property type="entry name" value="RluA_PseudoU_synthase"/>
</dbReference>
<protein>
    <recommendedName>
        <fullName evidence="6">tRNA pseudouridine synthase C</fullName>
        <ecNumber evidence="5">5.4.99.26</ecNumber>
    </recommendedName>
    <alternativeName>
        <fullName evidence="8">tRNA pseudouridine(65) synthase</fullName>
    </alternativeName>
    <alternativeName>
        <fullName evidence="9">tRNA pseudouridylate synthase C</fullName>
    </alternativeName>
    <alternativeName>
        <fullName evidence="7">tRNA-uridine isomerase C</fullName>
    </alternativeName>
</protein>
<evidence type="ECO:0000256" key="7">
    <source>
        <dbReference type="ARBA" id="ARBA00041803"/>
    </source>
</evidence>
<evidence type="ECO:0000313" key="12">
    <source>
        <dbReference type="Proteomes" id="UP000516370"/>
    </source>
</evidence>
<dbReference type="GO" id="GO:0008033">
    <property type="term" value="P:tRNA processing"/>
    <property type="evidence" value="ECO:0007669"/>
    <property type="project" value="UniProtKB-KW"/>
</dbReference>
<dbReference type="InterPro" id="IPR020103">
    <property type="entry name" value="PsdUridine_synth_cat_dom_sf"/>
</dbReference>
<keyword evidence="2" id="KW-0413">Isomerase</keyword>
<keyword evidence="1" id="KW-0819">tRNA processing</keyword>
<evidence type="ECO:0000313" key="11">
    <source>
        <dbReference type="EMBL" id="QNT08097.1"/>
    </source>
</evidence>
<feature type="domain" description="Pseudouridine synthase RsuA/RluA-like" evidence="10">
    <location>
        <begin position="28"/>
        <end position="188"/>
    </location>
</feature>
<gene>
    <name evidence="11" type="ORF">IBG28_10085</name>
</gene>
<dbReference type="AlphaFoldDB" id="A0A7H1JC81"/>
<dbReference type="InterPro" id="IPR006224">
    <property type="entry name" value="PsdUridine_synth_RluA-like_CS"/>
</dbReference>
<evidence type="ECO:0000256" key="2">
    <source>
        <dbReference type="ARBA" id="ARBA00023235"/>
    </source>
</evidence>
<dbReference type="SUPFAM" id="SSF55120">
    <property type="entry name" value="Pseudouridine synthase"/>
    <property type="match status" value="1"/>
</dbReference>
<evidence type="ECO:0000256" key="8">
    <source>
        <dbReference type="ARBA" id="ARBA00041975"/>
    </source>
</evidence>
<evidence type="ECO:0000256" key="3">
    <source>
        <dbReference type="ARBA" id="ARBA00036607"/>
    </source>
</evidence>
<accession>A0A7H1JC81</accession>
<name>A0A7H1JC81_9GAMM</name>
<comment type="function">
    <text evidence="4">Responsible for synthesis of pseudouridine from uracil-65 in transfer RNAs.</text>
</comment>
<comment type="catalytic activity">
    <reaction evidence="3">
        <text>uridine(65) in tRNA = pseudouridine(65) in tRNA</text>
        <dbReference type="Rhea" id="RHEA:42536"/>
        <dbReference type="Rhea" id="RHEA-COMP:10103"/>
        <dbReference type="Rhea" id="RHEA-COMP:10104"/>
        <dbReference type="ChEBI" id="CHEBI:65314"/>
        <dbReference type="ChEBI" id="CHEBI:65315"/>
        <dbReference type="EC" id="5.4.99.26"/>
    </reaction>
</comment>
<evidence type="ECO:0000256" key="9">
    <source>
        <dbReference type="ARBA" id="ARBA00043049"/>
    </source>
</evidence>
<reference evidence="11 12" key="1">
    <citation type="submission" date="2020-09" db="EMBL/GenBank/DDBJ databases">
        <title>Complete genome sequence of an Arctic sea ice bacterium Marinomonas arctica BSI20414.</title>
        <authorList>
            <person name="Liao L."/>
            <person name="Chen B."/>
        </authorList>
    </citation>
    <scope>NUCLEOTIDE SEQUENCE [LARGE SCALE GENOMIC DNA]</scope>
    <source>
        <strain evidence="11 12">BSI20414</strain>
    </source>
</reference>
<dbReference type="Gene3D" id="3.30.2350.10">
    <property type="entry name" value="Pseudouridine synthase"/>
    <property type="match status" value="1"/>
</dbReference>
<dbReference type="Pfam" id="PF00849">
    <property type="entry name" value="PseudoU_synth_2"/>
    <property type="match status" value="1"/>
</dbReference>
<organism evidence="11 12">
    <name type="scientific">Marinomonas arctica</name>
    <dbReference type="NCBI Taxonomy" id="383750"/>
    <lineage>
        <taxon>Bacteria</taxon>
        <taxon>Pseudomonadati</taxon>
        <taxon>Pseudomonadota</taxon>
        <taxon>Gammaproteobacteria</taxon>
        <taxon>Oceanospirillales</taxon>
        <taxon>Oceanospirillaceae</taxon>
        <taxon>Marinomonas</taxon>
    </lineage>
</organism>